<gene>
    <name evidence="1" type="ORF">CB4_97</name>
</gene>
<evidence type="ECO:0000313" key="1">
    <source>
        <dbReference type="EMBL" id="AQT27939.1"/>
    </source>
</evidence>
<dbReference type="EMBL" id="KY549659">
    <property type="protein sequence ID" value="AQT27939.1"/>
    <property type="molecule type" value="Genomic_DNA"/>
</dbReference>
<sequence>MVKLTLEELKLSLPDGVRKTVTDEVLNGVNAAVADPAFYEYYRNNLLSYGHVLKEGKFSVKQYTSAVQYVSYKLMGLTNQEAWMKTFPQKYQYFAQQGTSAKVISSYVHAYHNTKLVNLVMEQAIVPIHVVGRDLFWKALNVQAELMQNAVSEKVRSDAANSVLNTLRPPETKKLELDVTHKDDGTLESLRQATQALVDQQADAIANGTATAGQIAAYRVIEAEKVDE</sequence>
<evidence type="ECO:0000313" key="2">
    <source>
        <dbReference type="Proteomes" id="UP000241311"/>
    </source>
</evidence>
<proteinExistence type="predicted"/>
<reference evidence="1 2" key="1">
    <citation type="submission" date="2017-01" db="EMBL/GenBank/DDBJ databases">
        <title>Isolation and characterization of Pectobacterium phages.</title>
        <authorList>
            <person name="Buttimer C.T.H."/>
            <person name="Lucid A."/>
            <person name="Coffey A."/>
        </authorList>
    </citation>
    <scope>NUCLEOTIDE SEQUENCE [LARGE SCALE GENOMIC DNA]</scope>
</reference>
<organism evidence="1 2">
    <name type="scientific">Pectobacterium phage vB_PatP_CB4</name>
    <dbReference type="NCBI Taxonomy" id="1958919"/>
    <lineage>
        <taxon>Viruses</taxon>
        <taxon>Duplodnaviria</taxon>
        <taxon>Heunggongvirae</taxon>
        <taxon>Uroviricota</taxon>
        <taxon>Caudoviricetes</taxon>
        <taxon>Schitoviridae</taxon>
        <taxon>Cbunavirus</taxon>
        <taxon>Cbunavirus CB4</taxon>
    </lineage>
</organism>
<protein>
    <submittedName>
        <fullName evidence="1">Uncharacterized protein</fullName>
    </submittedName>
</protein>
<name>A0A2P0N9V2_9CAUD</name>
<dbReference type="Proteomes" id="UP000241311">
    <property type="component" value="Segment"/>
</dbReference>
<keyword evidence="2" id="KW-1185">Reference proteome</keyword>
<accession>A0A2P0N9V2</accession>